<dbReference type="GO" id="GO:0008270">
    <property type="term" value="F:zinc ion binding"/>
    <property type="evidence" value="ECO:0007669"/>
    <property type="project" value="UniProtKB-KW"/>
</dbReference>
<dbReference type="InterPro" id="IPR022776">
    <property type="entry name" value="TRM13/UPF0224_CHHC_Znf_dom"/>
</dbReference>
<reference evidence="5" key="1">
    <citation type="submission" date="2018-04" db="EMBL/GenBank/DDBJ databases">
        <title>Transcriptome assembly of Sipha flava.</title>
        <authorList>
            <person name="Scully E.D."/>
            <person name="Geib S.M."/>
            <person name="Palmer N.A."/>
            <person name="Koch K."/>
            <person name="Bradshaw J."/>
            <person name="Heng-Moss T."/>
            <person name="Sarath G."/>
        </authorList>
    </citation>
    <scope>NUCLEOTIDE SEQUENCE</scope>
</reference>
<evidence type="ECO:0000256" key="1">
    <source>
        <dbReference type="ARBA" id="ARBA00022723"/>
    </source>
</evidence>
<protein>
    <submittedName>
        <fullName evidence="5">Gametocyte-specific factor 1</fullName>
    </submittedName>
</protein>
<keyword evidence="3" id="KW-0862">Zinc</keyword>
<evidence type="ECO:0000313" key="5">
    <source>
        <dbReference type="EMBL" id="MBY79681.1"/>
    </source>
</evidence>
<dbReference type="InterPro" id="IPR013083">
    <property type="entry name" value="Znf_RING/FYVE/PHD"/>
</dbReference>
<dbReference type="Pfam" id="PF05253">
    <property type="entry name" value="zf-U11-48K"/>
    <property type="match status" value="1"/>
</dbReference>
<dbReference type="AlphaFoldDB" id="A0A2S2QPN8"/>
<keyword evidence="1" id="KW-0479">Metal-binding</keyword>
<organism evidence="5">
    <name type="scientific">Sipha flava</name>
    <name type="common">yellow sugarcane aphid</name>
    <dbReference type="NCBI Taxonomy" id="143950"/>
    <lineage>
        <taxon>Eukaryota</taxon>
        <taxon>Metazoa</taxon>
        <taxon>Ecdysozoa</taxon>
        <taxon>Arthropoda</taxon>
        <taxon>Hexapoda</taxon>
        <taxon>Insecta</taxon>
        <taxon>Pterygota</taxon>
        <taxon>Neoptera</taxon>
        <taxon>Paraneoptera</taxon>
        <taxon>Hemiptera</taxon>
        <taxon>Sternorrhyncha</taxon>
        <taxon>Aphidomorpha</taxon>
        <taxon>Aphidoidea</taxon>
        <taxon>Aphididae</taxon>
        <taxon>Sipha</taxon>
    </lineage>
</organism>
<evidence type="ECO:0000256" key="2">
    <source>
        <dbReference type="ARBA" id="ARBA00022771"/>
    </source>
</evidence>
<name>A0A2S2QPN8_9HEMI</name>
<dbReference type="PROSITE" id="PS51800">
    <property type="entry name" value="ZF_CHHC_U11_48K"/>
    <property type="match status" value="1"/>
</dbReference>
<proteinExistence type="predicted"/>
<feature type="domain" description="CHHC U11-48K-type" evidence="4">
    <location>
        <begin position="25"/>
        <end position="52"/>
    </location>
</feature>
<dbReference type="InterPro" id="IPR036236">
    <property type="entry name" value="Znf_C2H2_sf"/>
</dbReference>
<dbReference type="OrthoDB" id="10069248at2759"/>
<evidence type="ECO:0000256" key="3">
    <source>
        <dbReference type="ARBA" id="ARBA00022833"/>
    </source>
</evidence>
<accession>A0A2S2QPN8</accession>
<gene>
    <name evidence="5" type="primary">Gtsf1</name>
    <name evidence="5" type="ORF">g.124594</name>
</gene>
<keyword evidence="2" id="KW-0863">Zinc-finger</keyword>
<sequence length="122" mass="14595">MSSQTSKSDSSKQETVDLGIYYLDLVECPLNTDHKLRRHRLPYHLLKCRKNYPDKLQCPYGHYFYVNKHEMASHLQTCPNKPRVAQAEEMQPHMIEAQHARNKNIIRNYDVDNYKIDEPYWD</sequence>
<dbReference type="SUPFAM" id="SSF57667">
    <property type="entry name" value="beta-beta-alpha zinc fingers"/>
    <property type="match status" value="1"/>
</dbReference>
<dbReference type="Gene3D" id="3.30.40.10">
    <property type="entry name" value="Zinc/RING finger domain, C3HC4 (zinc finger)"/>
    <property type="match status" value="1"/>
</dbReference>
<dbReference type="EMBL" id="GGMS01010478">
    <property type="protein sequence ID" value="MBY79681.1"/>
    <property type="molecule type" value="Transcribed_RNA"/>
</dbReference>
<evidence type="ECO:0000259" key="4">
    <source>
        <dbReference type="PROSITE" id="PS51800"/>
    </source>
</evidence>